<evidence type="ECO:0000313" key="1">
    <source>
        <dbReference type="EMBL" id="KAJ8687805.1"/>
    </source>
</evidence>
<keyword evidence="2" id="KW-1185">Reference proteome</keyword>
<dbReference type="Proteomes" id="UP001239111">
    <property type="component" value="Chromosome 1"/>
</dbReference>
<dbReference type="EMBL" id="CM056741">
    <property type="protein sequence ID" value="KAJ8687805.1"/>
    <property type="molecule type" value="Genomic_DNA"/>
</dbReference>
<reference evidence="1" key="1">
    <citation type="submission" date="2023-04" db="EMBL/GenBank/DDBJ databases">
        <title>A chromosome-level genome assembly of the parasitoid wasp Eretmocerus hayati.</title>
        <authorList>
            <person name="Zhong Y."/>
            <person name="Liu S."/>
            <person name="Liu Y."/>
        </authorList>
    </citation>
    <scope>NUCLEOTIDE SEQUENCE</scope>
    <source>
        <strain evidence="1">ZJU_SS_LIU_2023</strain>
    </source>
</reference>
<evidence type="ECO:0000313" key="2">
    <source>
        <dbReference type="Proteomes" id="UP001239111"/>
    </source>
</evidence>
<proteinExistence type="predicted"/>
<comment type="caution">
    <text evidence="1">The sequence shown here is derived from an EMBL/GenBank/DDBJ whole genome shotgun (WGS) entry which is preliminary data.</text>
</comment>
<accession>A0ACC2PW35</accession>
<gene>
    <name evidence="1" type="ORF">QAD02_023599</name>
</gene>
<protein>
    <submittedName>
        <fullName evidence="1">Uncharacterized protein</fullName>
    </submittedName>
</protein>
<sequence length="181" mass="18752">MQLRSRKRKMTPVSREPAETSASSQTPDMVLCGGCRASYPLAEIVRFIEHKVKECRAGGAVSCASPSPAQGAPEDSDPEDALAALRPSGVDHHETKLSSVPSISAPISSSKRRVESPPASTCADASGGSPIELRASSTPKRAGAPQGGHHEHSPDKDAVDATAKKPKTESVDADTNTVSSG</sequence>
<name>A0ACC2PW35_9HYME</name>
<organism evidence="1 2">
    <name type="scientific">Eretmocerus hayati</name>
    <dbReference type="NCBI Taxonomy" id="131215"/>
    <lineage>
        <taxon>Eukaryota</taxon>
        <taxon>Metazoa</taxon>
        <taxon>Ecdysozoa</taxon>
        <taxon>Arthropoda</taxon>
        <taxon>Hexapoda</taxon>
        <taxon>Insecta</taxon>
        <taxon>Pterygota</taxon>
        <taxon>Neoptera</taxon>
        <taxon>Endopterygota</taxon>
        <taxon>Hymenoptera</taxon>
        <taxon>Apocrita</taxon>
        <taxon>Proctotrupomorpha</taxon>
        <taxon>Chalcidoidea</taxon>
        <taxon>Aphelinidae</taxon>
        <taxon>Aphelininae</taxon>
        <taxon>Eretmocerus</taxon>
    </lineage>
</organism>